<feature type="transmembrane region" description="Helical" evidence="1">
    <location>
        <begin position="154"/>
        <end position="181"/>
    </location>
</feature>
<dbReference type="Pfam" id="PF09835">
    <property type="entry name" value="DUF2062"/>
    <property type="match status" value="1"/>
</dbReference>
<dbReference type="Proteomes" id="UP000184418">
    <property type="component" value="Unassembled WGS sequence"/>
</dbReference>
<reference evidence="3 4" key="1">
    <citation type="submission" date="2016-11" db="EMBL/GenBank/DDBJ databases">
        <authorList>
            <person name="Jaros S."/>
            <person name="Januszkiewicz K."/>
            <person name="Wedrychowicz H."/>
        </authorList>
    </citation>
    <scope>NUCLEOTIDE SEQUENCE [LARGE SCALE GENOMIC DNA]</scope>
    <source>
        <strain evidence="3 4">DSM 21074</strain>
    </source>
</reference>
<evidence type="ECO:0000313" key="4">
    <source>
        <dbReference type="Proteomes" id="UP000184418"/>
    </source>
</evidence>
<accession>A0A1M6HVY2</accession>
<dbReference type="PANTHER" id="PTHR35102">
    <property type="entry name" value="E3 UBIQUITIN-PROTEIN LIGASE"/>
    <property type="match status" value="1"/>
</dbReference>
<keyword evidence="1" id="KW-1133">Transmembrane helix</keyword>
<organism evidence="3 4">
    <name type="scientific">Hymenobacter daecheongensis DSM 21074</name>
    <dbReference type="NCBI Taxonomy" id="1121955"/>
    <lineage>
        <taxon>Bacteria</taxon>
        <taxon>Pseudomonadati</taxon>
        <taxon>Bacteroidota</taxon>
        <taxon>Cytophagia</taxon>
        <taxon>Cytophagales</taxon>
        <taxon>Hymenobacteraceae</taxon>
        <taxon>Hymenobacter</taxon>
    </lineage>
</organism>
<proteinExistence type="predicted"/>
<keyword evidence="4" id="KW-1185">Reference proteome</keyword>
<protein>
    <recommendedName>
        <fullName evidence="2">DUF2062 domain-containing protein</fullName>
    </recommendedName>
</protein>
<keyword evidence="1" id="KW-0472">Membrane</keyword>
<sequence>MPPPPAGVQAAKVTRRRNIPFFPGPILEFPSPLPPPSPPTSWLRRRVLEPVRNLLRQGLAPAELALTVALGVAFGLVPVLGITTLLITFAAVRLRLNVAAMLLIGHLMSPVQLVLLIPLLRLGARLWQNGRTPDLTLEKIRYLIAHDWSSALQLLWHASAGALLLWAVGMVPLVLLLNFGLRPVFRRLLARQG</sequence>
<feature type="transmembrane region" description="Helical" evidence="1">
    <location>
        <begin position="64"/>
        <end position="92"/>
    </location>
</feature>
<dbReference type="STRING" id="1121955.SAMN02745146_2665"/>
<evidence type="ECO:0000313" key="3">
    <source>
        <dbReference type="EMBL" id="SHJ26288.1"/>
    </source>
</evidence>
<feature type="domain" description="DUF2062" evidence="2">
    <location>
        <begin position="51"/>
        <end position="184"/>
    </location>
</feature>
<dbReference type="InterPro" id="IPR018639">
    <property type="entry name" value="DUF2062"/>
</dbReference>
<evidence type="ECO:0000259" key="2">
    <source>
        <dbReference type="Pfam" id="PF09835"/>
    </source>
</evidence>
<dbReference type="EMBL" id="FQYN01000005">
    <property type="protein sequence ID" value="SHJ26288.1"/>
    <property type="molecule type" value="Genomic_DNA"/>
</dbReference>
<keyword evidence="1" id="KW-0812">Transmembrane</keyword>
<gene>
    <name evidence="3" type="ORF">SAMN02745146_2665</name>
</gene>
<name>A0A1M6HVY2_9BACT</name>
<dbReference type="PANTHER" id="PTHR35102:SF1">
    <property type="entry name" value="E3 UBIQUITIN-PROTEIN LIGASE"/>
    <property type="match status" value="1"/>
</dbReference>
<evidence type="ECO:0000256" key="1">
    <source>
        <dbReference type="SAM" id="Phobius"/>
    </source>
</evidence>
<dbReference type="AlphaFoldDB" id="A0A1M6HVY2"/>
<feature type="transmembrane region" description="Helical" evidence="1">
    <location>
        <begin position="99"/>
        <end position="120"/>
    </location>
</feature>